<name>A0AAV6XF33_9LAMI</name>
<evidence type="ECO:0008006" key="8">
    <source>
        <dbReference type="Google" id="ProtNLM"/>
    </source>
</evidence>
<dbReference type="GO" id="GO:0003677">
    <property type="term" value="F:DNA binding"/>
    <property type="evidence" value="ECO:0007669"/>
    <property type="project" value="UniProtKB-KW"/>
</dbReference>
<keyword evidence="3" id="KW-0238">DNA-binding</keyword>
<keyword evidence="2" id="KW-0805">Transcription regulation</keyword>
<dbReference type="Proteomes" id="UP000826271">
    <property type="component" value="Unassembled WGS sequence"/>
</dbReference>
<evidence type="ECO:0000256" key="5">
    <source>
        <dbReference type="ARBA" id="ARBA00023242"/>
    </source>
</evidence>
<evidence type="ECO:0000256" key="3">
    <source>
        <dbReference type="ARBA" id="ARBA00023125"/>
    </source>
</evidence>
<gene>
    <name evidence="6" type="ORF">BUALT_Bualt07G0051700</name>
</gene>
<dbReference type="AlphaFoldDB" id="A0AAV6XF33"/>
<accession>A0AAV6XF33</accession>
<dbReference type="PANTHER" id="PTHR31674">
    <property type="entry name" value="B3 DOMAIN-CONTAINING PROTEIN REM-LIKE 3-RELATED"/>
    <property type="match status" value="1"/>
</dbReference>
<evidence type="ECO:0000256" key="2">
    <source>
        <dbReference type="ARBA" id="ARBA00023015"/>
    </source>
</evidence>
<protein>
    <recommendedName>
        <fullName evidence="8">TF-B3 domain-containing protein</fullName>
    </recommendedName>
</protein>
<keyword evidence="7" id="KW-1185">Reference proteome</keyword>
<reference evidence="6" key="1">
    <citation type="submission" date="2019-10" db="EMBL/GenBank/DDBJ databases">
        <authorList>
            <person name="Zhang R."/>
            <person name="Pan Y."/>
            <person name="Wang J."/>
            <person name="Ma R."/>
            <person name="Yu S."/>
        </authorList>
    </citation>
    <scope>NUCLEOTIDE SEQUENCE</scope>
    <source>
        <strain evidence="6">LA-IB0</strain>
        <tissue evidence="6">Leaf</tissue>
    </source>
</reference>
<dbReference type="InterPro" id="IPR039218">
    <property type="entry name" value="REM_fam"/>
</dbReference>
<organism evidence="6 7">
    <name type="scientific">Buddleja alternifolia</name>
    <dbReference type="NCBI Taxonomy" id="168488"/>
    <lineage>
        <taxon>Eukaryota</taxon>
        <taxon>Viridiplantae</taxon>
        <taxon>Streptophyta</taxon>
        <taxon>Embryophyta</taxon>
        <taxon>Tracheophyta</taxon>
        <taxon>Spermatophyta</taxon>
        <taxon>Magnoliopsida</taxon>
        <taxon>eudicotyledons</taxon>
        <taxon>Gunneridae</taxon>
        <taxon>Pentapetalae</taxon>
        <taxon>asterids</taxon>
        <taxon>lamiids</taxon>
        <taxon>Lamiales</taxon>
        <taxon>Scrophulariaceae</taxon>
        <taxon>Buddlejeae</taxon>
        <taxon>Buddleja</taxon>
    </lineage>
</organism>
<dbReference type="InterPro" id="IPR015300">
    <property type="entry name" value="DNA-bd_pseudobarrel_sf"/>
</dbReference>
<keyword evidence="5" id="KW-0539">Nucleus</keyword>
<dbReference type="GO" id="GO:0005634">
    <property type="term" value="C:nucleus"/>
    <property type="evidence" value="ECO:0007669"/>
    <property type="project" value="UniProtKB-SubCell"/>
</dbReference>
<comment type="subcellular location">
    <subcellularLocation>
        <location evidence="1">Nucleus</location>
    </subcellularLocation>
</comment>
<comment type="caution">
    <text evidence="6">The sequence shown here is derived from an EMBL/GenBank/DDBJ whole genome shotgun (WGS) entry which is preliminary data.</text>
</comment>
<keyword evidence="4" id="KW-0804">Transcription</keyword>
<evidence type="ECO:0000256" key="1">
    <source>
        <dbReference type="ARBA" id="ARBA00004123"/>
    </source>
</evidence>
<evidence type="ECO:0000313" key="6">
    <source>
        <dbReference type="EMBL" id="KAG8379087.1"/>
    </source>
</evidence>
<dbReference type="EMBL" id="WHWC01000007">
    <property type="protein sequence ID" value="KAG8379087.1"/>
    <property type="molecule type" value="Genomic_DNA"/>
</dbReference>
<evidence type="ECO:0000313" key="7">
    <source>
        <dbReference type="Proteomes" id="UP000826271"/>
    </source>
</evidence>
<evidence type="ECO:0000256" key="4">
    <source>
        <dbReference type="ARBA" id="ARBA00023163"/>
    </source>
</evidence>
<dbReference type="SUPFAM" id="SSF101936">
    <property type="entry name" value="DNA-binding pseudobarrel domain"/>
    <property type="match status" value="1"/>
</dbReference>
<dbReference type="Gene3D" id="2.40.330.10">
    <property type="entry name" value="DNA-binding pseudobarrel domain"/>
    <property type="match status" value="1"/>
</dbReference>
<sequence>MVTVHTHRGSTTFTLQPTSDGLISFSGHEWQQFVAKNNINETYMLIFLHRGNMHFTVTVFNQTAVCIESDEDDDDNEDSSEVNEESNYVIDVGEYGAHTSDDDVEIIKMVLVTVPPSSGCNYRHARLARLTIPTRPLMAYNLLDFNMAILKVPTVGTLTWPAHLKWISGYDRSGGIG</sequence>
<proteinExistence type="predicted"/>